<dbReference type="STRING" id="60169.A0A1V6NXA1"/>
<dbReference type="Proteomes" id="UP000191408">
    <property type="component" value="Unassembled WGS sequence"/>
</dbReference>
<dbReference type="OrthoDB" id="10039566at2759"/>
<protein>
    <submittedName>
        <fullName evidence="2">Uncharacterized protein</fullName>
    </submittedName>
</protein>
<dbReference type="Pfam" id="PF12505">
    <property type="entry name" value="DUF3712"/>
    <property type="match status" value="1"/>
</dbReference>
<dbReference type="EMBL" id="MDYM01000002">
    <property type="protein sequence ID" value="OQD69354.1"/>
    <property type="molecule type" value="Genomic_DNA"/>
</dbReference>
<dbReference type="InterPro" id="IPR022185">
    <property type="entry name" value="DUF3712"/>
</dbReference>
<dbReference type="AlphaFoldDB" id="A0A1V6NXA1"/>
<accession>A0A1V6NXA1</accession>
<keyword evidence="3" id="KW-1185">Reference proteome</keyword>
<feature type="transmembrane region" description="Helical" evidence="1">
    <location>
        <begin position="36"/>
        <end position="59"/>
    </location>
</feature>
<evidence type="ECO:0000313" key="2">
    <source>
        <dbReference type="EMBL" id="OQD69354.1"/>
    </source>
</evidence>
<keyword evidence="1" id="KW-1133">Transmembrane helix</keyword>
<dbReference type="PANTHER" id="PTHR35895:SF1">
    <property type="entry name" value="LIPID-BINDING SERUM GLYCOPROTEIN C-TERMINAL DOMAIN-CONTAINING PROTEIN"/>
    <property type="match status" value="1"/>
</dbReference>
<sequence length="484" mass="52369">MSTAKPEFIEEESHITPTPTKKSFGARLGAHFKKWWWVHLIIFIACFLIILLPVVYVAYPKIAQDAVNDSTLKISEMILSDPTPESFHLEQRQVLGSDSSYHPQIYAFNSSVSLAGADPFAYVTVPPVKSKDGAEIHFEQNVDLTDASAFGDFTTAVMLNEEVSLNIYGRPELKQGGLPKTTVTYNKTVVMKGLNQLKGFTVEKFFIMYPPVNGYGMNGTVIIPNASVMTIPLGNVTLNLELAGKSVGTTYLTDLTLKPGNNTVPMIGKVDQATIITKLAQKPSPYKDGIMPFDITGNATSTYNGKELPYFTKALAANKLSIKLDVKSALKAAGVNINLASTPPLTWPTPQPQRTTGPYQLYRSNGAPSIYAHGTDTPVLTTNSWLYSSGPVSNGLYASGNGTISTHNVAHYSGGKYSSSSSGDSPKGYSHVYDSVAHSAGIGSATYYAFETIEAHNVLSDSEYGPVVFSAGALVWEYYCRCIS</sequence>
<organism evidence="2 3">
    <name type="scientific">Penicillium polonicum</name>
    <dbReference type="NCBI Taxonomy" id="60169"/>
    <lineage>
        <taxon>Eukaryota</taxon>
        <taxon>Fungi</taxon>
        <taxon>Dikarya</taxon>
        <taxon>Ascomycota</taxon>
        <taxon>Pezizomycotina</taxon>
        <taxon>Eurotiomycetes</taxon>
        <taxon>Eurotiomycetidae</taxon>
        <taxon>Eurotiales</taxon>
        <taxon>Aspergillaceae</taxon>
        <taxon>Penicillium</taxon>
    </lineage>
</organism>
<proteinExistence type="predicted"/>
<dbReference type="GO" id="GO:0000329">
    <property type="term" value="C:fungal-type vacuole membrane"/>
    <property type="evidence" value="ECO:0007669"/>
    <property type="project" value="InterPro"/>
</dbReference>
<gene>
    <name evidence="2" type="ORF">PENPOL_c002G04913</name>
</gene>
<evidence type="ECO:0000313" key="3">
    <source>
        <dbReference type="Proteomes" id="UP000191408"/>
    </source>
</evidence>
<name>A0A1V6NXA1_PENPO</name>
<reference evidence="3" key="1">
    <citation type="journal article" date="2017" name="Nat. Microbiol.">
        <title>Global analysis of biosynthetic gene clusters reveals vast potential of secondary metabolite production in Penicillium species.</title>
        <authorList>
            <person name="Nielsen J.C."/>
            <person name="Grijseels S."/>
            <person name="Prigent S."/>
            <person name="Ji B."/>
            <person name="Dainat J."/>
            <person name="Nielsen K.F."/>
            <person name="Frisvad J.C."/>
            <person name="Workman M."/>
            <person name="Nielsen J."/>
        </authorList>
    </citation>
    <scope>NUCLEOTIDE SEQUENCE [LARGE SCALE GENOMIC DNA]</scope>
    <source>
        <strain evidence="3">IBT 4502</strain>
    </source>
</reference>
<dbReference type="PANTHER" id="PTHR35895">
    <property type="entry name" value="CHROMOSOME 16, WHOLE GENOME SHOTGUN SEQUENCE"/>
    <property type="match status" value="1"/>
</dbReference>
<keyword evidence="1" id="KW-0472">Membrane</keyword>
<dbReference type="InterPro" id="IPR046368">
    <property type="entry name" value="Tag1"/>
</dbReference>
<evidence type="ECO:0000256" key="1">
    <source>
        <dbReference type="SAM" id="Phobius"/>
    </source>
</evidence>
<keyword evidence="1" id="KW-0812">Transmembrane</keyword>
<comment type="caution">
    <text evidence="2">The sequence shown here is derived from an EMBL/GenBank/DDBJ whole genome shotgun (WGS) entry which is preliminary data.</text>
</comment>